<gene>
    <name evidence="2" type="ORF">TR51_02925</name>
</gene>
<evidence type="ECO:0000313" key="3">
    <source>
        <dbReference type="Proteomes" id="UP000032066"/>
    </source>
</evidence>
<evidence type="ECO:0000256" key="1">
    <source>
        <dbReference type="SAM" id="SignalP"/>
    </source>
</evidence>
<dbReference type="RefSeq" id="WP_043907792.1">
    <property type="nucleotide sequence ID" value="NZ_JXZB01000001.1"/>
</dbReference>
<feature type="signal peptide" evidence="1">
    <location>
        <begin position="1"/>
        <end position="20"/>
    </location>
</feature>
<keyword evidence="1" id="KW-0732">Signal</keyword>
<organism evidence="2 3">
    <name type="scientific">Kitasatospora griseola</name>
    <name type="common">Streptomyces griseolosporeus</name>
    <dbReference type="NCBI Taxonomy" id="2064"/>
    <lineage>
        <taxon>Bacteria</taxon>
        <taxon>Bacillati</taxon>
        <taxon>Actinomycetota</taxon>
        <taxon>Actinomycetes</taxon>
        <taxon>Kitasatosporales</taxon>
        <taxon>Streptomycetaceae</taxon>
        <taxon>Kitasatospora</taxon>
    </lineage>
</organism>
<comment type="caution">
    <text evidence="2">The sequence shown here is derived from an EMBL/GenBank/DDBJ whole genome shotgun (WGS) entry which is preliminary data.</text>
</comment>
<reference evidence="2 3" key="1">
    <citation type="submission" date="2015-02" db="EMBL/GenBank/DDBJ databases">
        <title>Draft genome sequence of Kitasatospora griseola MF730-N6, a bafilomycin, terpentecin and satosporin producer.</title>
        <authorList>
            <person name="Arens J.C."/>
            <person name="Haltli B."/>
            <person name="Kerr R.G."/>
        </authorList>
    </citation>
    <scope>NUCLEOTIDE SEQUENCE [LARGE SCALE GENOMIC DNA]</scope>
    <source>
        <strain evidence="2 3">MF730-N6</strain>
    </source>
</reference>
<protein>
    <recommendedName>
        <fullName evidence="4">Lipoprotein</fullName>
    </recommendedName>
</protein>
<evidence type="ECO:0000313" key="2">
    <source>
        <dbReference type="EMBL" id="KIQ66535.1"/>
    </source>
</evidence>
<proteinExistence type="predicted"/>
<evidence type="ECO:0008006" key="4">
    <source>
        <dbReference type="Google" id="ProtNLM"/>
    </source>
</evidence>
<dbReference type="PATRIC" id="fig|2064.6.peg.659"/>
<keyword evidence="3" id="KW-1185">Reference proteome</keyword>
<feature type="chain" id="PRO_5002217499" description="Lipoprotein" evidence="1">
    <location>
        <begin position="21"/>
        <end position="111"/>
    </location>
</feature>
<accession>A0A0D0NE65</accession>
<sequence length="111" mass="10971">MTGATVAACTAPLTTTTAAAAPSATRIVTNMYFGNTAVTEDGGYMLSQVHCPAGTVVTGGGFRIEGVGFLVENSTPFNAVDGGPAVGWSADGVEPPGNGRTTLTAVVMCAS</sequence>
<name>A0A0D0NE65_KITGR</name>
<dbReference type="Proteomes" id="UP000032066">
    <property type="component" value="Unassembled WGS sequence"/>
</dbReference>
<dbReference type="EMBL" id="JXZB01000001">
    <property type="protein sequence ID" value="KIQ66535.1"/>
    <property type="molecule type" value="Genomic_DNA"/>
</dbReference>
<dbReference type="AlphaFoldDB" id="A0A0D0NE65"/>